<evidence type="ECO:0000313" key="3">
    <source>
        <dbReference type="Proteomes" id="UP000319812"/>
    </source>
</evidence>
<dbReference type="AlphaFoldDB" id="A0A4Y4F8P5"/>
<comment type="caution">
    <text evidence="2">The sequence shown here is derived from an EMBL/GenBank/DDBJ whole genome shotgun (WGS) entry which is preliminary data.</text>
</comment>
<dbReference type="EMBL" id="BJOC01000037">
    <property type="protein sequence ID" value="GED23498.1"/>
    <property type="molecule type" value="Genomic_DNA"/>
</dbReference>
<reference evidence="2 3" key="1">
    <citation type="submission" date="2019-06" db="EMBL/GenBank/DDBJ databases">
        <title>Whole genome shotgun sequence of Halomonas halmophila NBRC 15537.</title>
        <authorList>
            <person name="Hosoyama A."/>
            <person name="Uohara A."/>
            <person name="Ohji S."/>
            <person name="Ichikawa N."/>
        </authorList>
    </citation>
    <scope>NUCLEOTIDE SEQUENCE [LARGE SCALE GENOMIC DNA]</scope>
    <source>
        <strain evidence="2 3">NBRC 15537</strain>
    </source>
</reference>
<organism evidence="2 3">
    <name type="scientific">Halomonas halmophila</name>
    <dbReference type="NCBI Taxonomy" id="252"/>
    <lineage>
        <taxon>Bacteria</taxon>
        <taxon>Pseudomonadati</taxon>
        <taxon>Pseudomonadota</taxon>
        <taxon>Gammaproteobacteria</taxon>
        <taxon>Oceanospirillales</taxon>
        <taxon>Halomonadaceae</taxon>
        <taxon>Halomonas</taxon>
    </lineage>
</organism>
<accession>A0A4Y4F8P5</accession>
<feature type="compositionally biased region" description="Basic and acidic residues" evidence="1">
    <location>
        <begin position="25"/>
        <end position="34"/>
    </location>
</feature>
<feature type="region of interest" description="Disordered" evidence="1">
    <location>
        <begin position="25"/>
        <end position="60"/>
    </location>
</feature>
<gene>
    <name evidence="2" type="ORF">HHA01_24750</name>
</gene>
<name>A0A4Y4F8P5_9GAMM</name>
<protein>
    <submittedName>
        <fullName evidence="2">Uncharacterized protein</fullName>
    </submittedName>
</protein>
<keyword evidence="3" id="KW-1185">Reference proteome</keyword>
<dbReference type="Proteomes" id="UP000319812">
    <property type="component" value="Unassembled WGS sequence"/>
</dbReference>
<evidence type="ECO:0000256" key="1">
    <source>
        <dbReference type="SAM" id="MobiDB-lite"/>
    </source>
</evidence>
<evidence type="ECO:0000313" key="2">
    <source>
        <dbReference type="EMBL" id="GED23498.1"/>
    </source>
</evidence>
<proteinExistence type="predicted"/>
<sequence length="96" mass="9841">MLSARLTIVEMSAGDKAKRGAFAMGEEHCSERAGHGWPAQDLQAKRDAKAPQGKSSAQGRVHSALAGLVAGKLIVSVGRAGKAMPARGVASGLPKH</sequence>